<protein>
    <submittedName>
        <fullName evidence="4">NUDIX domain-containing protein</fullName>
    </submittedName>
</protein>
<dbReference type="EMBL" id="JBELPZ010000003">
    <property type="protein sequence ID" value="MFL9843869.1"/>
    <property type="molecule type" value="Genomic_DNA"/>
</dbReference>
<feature type="domain" description="Nudix hydrolase" evidence="3">
    <location>
        <begin position="1"/>
        <end position="150"/>
    </location>
</feature>
<keyword evidence="1 2" id="KW-0378">Hydrolase</keyword>
<dbReference type="InterPro" id="IPR000086">
    <property type="entry name" value="NUDIX_hydrolase_dom"/>
</dbReference>
<evidence type="ECO:0000256" key="1">
    <source>
        <dbReference type="ARBA" id="ARBA00022801"/>
    </source>
</evidence>
<evidence type="ECO:0000313" key="5">
    <source>
        <dbReference type="Proteomes" id="UP001629156"/>
    </source>
</evidence>
<comment type="similarity">
    <text evidence="2">Belongs to the Nudix hydrolase family.</text>
</comment>
<dbReference type="InterPro" id="IPR020476">
    <property type="entry name" value="Nudix_hydrolase"/>
</dbReference>
<dbReference type="PANTHER" id="PTHR21340">
    <property type="entry name" value="DIADENOSINE 5,5-P1,P4-TETRAPHOSPHATE PYROPHOSPHOHYDROLASE MUTT"/>
    <property type="match status" value="1"/>
</dbReference>
<organism evidence="4 5">
    <name type="scientific">Flavobacterium rhizosphaerae</name>
    <dbReference type="NCBI Taxonomy" id="3163298"/>
    <lineage>
        <taxon>Bacteria</taxon>
        <taxon>Pseudomonadati</taxon>
        <taxon>Bacteroidota</taxon>
        <taxon>Flavobacteriia</taxon>
        <taxon>Flavobacteriales</taxon>
        <taxon>Flavobacteriaceae</taxon>
        <taxon>Flavobacterium</taxon>
    </lineage>
</organism>
<reference evidence="4 5" key="1">
    <citation type="submission" date="2024-06" db="EMBL/GenBank/DDBJ databases">
        <authorList>
            <person name="Kaempfer P."/>
            <person name="Viver T."/>
        </authorList>
    </citation>
    <scope>NUCLEOTIDE SEQUENCE [LARGE SCALE GENOMIC DNA]</scope>
    <source>
        <strain evidence="4 5">ST-119</strain>
    </source>
</reference>
<dbReference type="RefSeq" id="WP_408084117.1">
    <property type="nucleotide sequence ID" value="NZ_JBELPZ010000003.1"/>
</dbReference>
<dbReference type="InterPro" id="IPR015797">
    <property type="entry name" value="NUDIX_hydrolase-like_dom_sf"/>
</dbReference>
<evidence type="ECO:0000313" key="4">
    <source>
        <dbReference type="EMBL" id="MFL9843869.1"/>
    </source>
</evidence>
<dbReference type="Pfam" id="PF00293">
    <property type="entry name" value="NUDIX"/>
    <property type="match status" value="1"/>
</dbReference>
<dbReference type="SUPFAM" id="SSF55811">
    <property type="entry name" value="Nudix"/>
    <property type="match status" value="1"/>
</dbReference>
<dbReference type="Proteomes" id="UP001629156">
    <property type="component" value="Unassembled WGS sequence"/>
</dbReference>
<dbReference type="InterPro" id="IPR020084">
    <property type="entry name" value="NUDIX_hydrolase_CS"/>
</dbReference>
<evidence type="ECO:0000256" key="2">
    <source>
        <dbReference type="RuleBase" id="RU003476"/>
    </source>
</evidence>
<accession>A0ABW8YUA1</accession>
<dbReference type="PROSITE" id="PS00893">
    <property type="entry name" value="NUDIX_BOX"/>
    <property type="match status" value="1"/>
</dbReference>
<keyword evidence="5" id="KW-1185">Reference proteome</keyword>
<dbReference type="PRINTS" id="PR00502">
    <property type="entry name" value="NUDIXFAMILY"/>
</dbReference>
<proteinExistence type="inferred from homology"/>
<dbReference type="InterPro" id="IPR051325">
    <property type="entry name" value="Nudix_hydrolase_domain"/>
</dbReference>
<dbReference type="PANTHER" id="PTHR21340:SF0">
    <property type="entry name" value="BIS(5'-NUCLEOSYL)-TETRAPHOSPHATASE [ASYMMETRICAL]"/>
    <property type="match status" value="1"/>
</dbReference>
<dbReference type="CDD" id="cd04662">
    <property type="entry name" value="NUDIX_Hydrolase"/>
    <property type="match status" value="1"/>
</dbReference>
<sequence>MKISAGLLVYRITDAGTEFFLVHPGGAFFAKKDAGWWTVPKGEIEEGEEPLAAAIREFKEETGYTLTQPFIPLLPVVQKGGKKVLCWAVEDNVCIDASAITCNTFEMVWPPKSGRVQQFPEIDKAGWFAYNDAVRLINERQVSFLDEVNIMTQKSTDNNTGASGLF</sequence>
<evidence type="ECO:0000259" key="3">
    <source>
        <dbReference type="PROSITE" id="PS51462"/>
    </source>
</evidence>
<dbReference type="Gene3D" id="3.90.79.10">
    <property type="entry name" value="Nucleoside Triphosphate Pyrophosphohydrolase"/>
    <property type="match status" value="1"/>
</dbReference>
<gene>
    <name evidence="4" type="ORF">ABS766_05490</name>
</gene>
<comment type="caution">
    <text evidence="4">The sequence shown here is derived from an EMBL/GenBank/DDBJ whole genome shotgun (WGS) entry which is preliminary data.</text>
</comment>
<name>A0ABW8YUA1_9FLAO</name>
<dbReference type="PROSITE" id="PS51462">
    <property type="entry name" value="NUDIX"/>
    <property type="match status" value="1"/>
</dbReference>